<dbReference type="CDD" id="cd20206">
    <property type="entry name" value="YbbR"/>
    <property type="match status" value="1"/>
</dbReference>
<protein>
    <submittedName>
        <fullName evidence="1">YbbR domain-containing protein</fullName>
    </submittedName>
</protein>
<evidence type="ECO:0000313" key="2">
    <source>
        <dbReference type="Proteomes" id="UP000199662"/>
    </source>
</evidence>
<dbReference type="Gene3D" id="2.170.120.40">
    <property type="entry name" value="YbbR-like domain"/>
    <property type="match status" value="2"/>
</dbReference>
<dbReference type="PANTHER" id="PTHR37804:SF1">
    <property type="entry name" value="CDAA REGULATORY PROTEIN CDAR"/>
    <property type="match status" value="1"/>
</dbReference>
<dbReference type="InterPro" id="IPR053154">
    <property type="entry name" value="c-di-AMP_regulator"/>
</dbReference>
<evidence type="ECO:0000313" key="1">
    <source>
        <dbReference type="EMBL" id="SEJ33670.1"/>
    </source>
</evidence>
<dbReference type="RefSeq" id="WP_091830541.1">
    <property type="nucleotide sequence ID" value="NZ_FNZK01000006.1"/>
</dbReference>
<name>A0A1H6Y957_9FIRM</name>
<dbReference type="Pfam" id="PF07949">
    <property type="entry name" value="YbbR"/>
    <property type="match status" value="3"/>
</dbReference>
<dbReference type="AlphaFoldDB" id="A0A1H6Y957"/>
<accession>A0A1H6Y957</accession>
<dbReference type="Proteomes" id="UP000199662">
    <property type="component" value="Unassembled WGS sequence"/>
</dbReference>
<organism evidence="1 2">
    <name type="scientific">Propionispira arboris</name>
    <dbReference type="NCBI Taxonomy" id="84035"/>
    <lineage>
        <taxon>Bacteria</taxon>
        <taxon>Bacillati</taxon>
        <taxon>Bacillota</taxon>
        <taxon>Negativicutes</taxon>
        <taxon>Selenomonadales</taxon>
        <taxon>Selenomonadaceae</taxon>
        <taxon>Propionispira</taxon>
    </lineage>
</organism>
<proteinExistence type="predicted"/>
<dbReference type="Gene3D" id="2.170.120.30">
    <property type="match status" value="1"/>
</dbReference>
<dbReference type="STRING" id="84035.SAMN05660742_10613"/>
<reference evidence="1 2" key="1">
    <citation type="submission" date="2016-10" db="EMBL/GenBank/DDBJ databases">
        <authorList>
            <person name="de Groot N.N."/>
        </authorList>
    </citation>
    <scope>NUCLEOTIDE SEQUENCE [LARGE SCALE GENOMIC DNA]</scope>
    <source>
        <strain evidence="1 2">DSM 2179</strain>
    </source>
</reference>
<dbReference type="PANTHER" id="PTHR37804">
    <property type="entry name" value="CDAA REGULATORY PROTEIN CDAR"/>
    <property type="match status" value="1"/>
</dbReference>
<dbReference type="EMBL" id="FNZK01000006">
    <property type="protein sequence ID" value="SEJ33670.1"/>
    <property type="molecule type" value="Genomic_DNA"/>
</dbReference>
<gene>
    <name evidence="1" type="ORF">SAMN05660742_10613</name>
</gene>
<dbReference type="InterPro" id="IPR012505">
    <property type="entry name" value="YbbR"/>
</dbReference>
<sequence length="306" mass="32656">MINLVQKNLPAKIIALLVAIVLWFFVMSDQNPSMDSSFSIPVDIVNAPDGYKISRNVDTVTLKVRGARSLFATTSASDLKAYVDLKGITEGRHAVKIQSVLPPGFELLETSPETIAFAIDKIIQKQIPVELAVAGAPETGTTVGKVLPSVQSVTIEGPSSFIDTVTRVIANVNVAGNRSDFSVTVPLTAVNADGKEVESVKIMPQSVDVVVAIVKGVAKKMVGVKPVLGSDLPANYVVNGMKFDPTKIEITGDQKLIDPINFIETEKISLADIIKPVKKDVKLVLPAGITVTNDTITVTIDVAEKK</sequence>
<keyword evidence="2" id="KW-1185">Reference proteome</keyword>